<keyword evidence="3" id="KW-1185">Reference proteome</keyword>
<evidence type="ECO:0000313" key="3">
    <source>
        <dbReference type="Proteomes" id="UP000217211"/>
    </source>
</evidence>
<evidence type="ECO:0000313" key="2">
    <source>
        <dbReference type="EMBL" id="ASY61639.1"/>
    </source>
</evidence>
<dbReference type="AlphaFoldDB" id="A0A249P8P9"/>
<protein>
    <submittedName>
        <fullName evidence="2">Uncharacterized protein</fullName>
    </submittedName>
</protein>
<dbReference type="Proteomes" id="UP000217211">
    <property type="component" value="Chromosome"/>
</dbReference>
<dbReference type="EMBL" id="CP023067">
    <property type="protein sequence ID" value="ASY61639.1"/>
    <property type="molecule type" value="Genomic_DNA"/>
</dbReference>
<evidence type="ECO:0000256" key="1">
    <source>
        <dbReference type="SAM" id="MobiDB-lite"/>
    </source>
</evidence>
<accession>A0A249P8P9</accession>
<name>A0A249P8P9_9HYPH</name>
<reference evidence="2 3" key="1">
    <citation type="submission" date="2017-08" db="EMBL/GenBank/DDBJ databases">
        <title>Multipartite genome sequences of Sinorhizobium species nodulating soybeans.</title>
        <authorList>
            <person name="Tian C.F."/>
        </authorList>
    </citation>
    <scope>NUCLEOTIDE SEQUENCE [LARGE SCALE GENOMIC DNA]</scope>
    <source>
        <strain evidence="2 3">CCBAU 05684</strain>
    </source>
</reference>
<organism evidence="2 3">
    <name type="scientific">Sinorhizobium sojae CCBAU 05684</name>
    <dbReference type="NCBI Taxonomy" id="716928"/>
    <lineage>
        <taxon>Bacteria</taxon>
        <taxon>Pseudomonadati</taxon>
        <taxon>Pseudomonadota</taxon>
        <taxon>Alphaproteobacteria</taxon>
        <taxon>Hyphomicrobiales</taxon>
        <taxon>Rhizobiaceae</taxon>
        <taxon>Sinorhizobium/Ensifer group</taxon>
        <taxon>Sinorhizobium</taxon>
    </lineage>
</organism>
<proteinExistence type="predicted"/>
<sequence>MFENDSLASLSGAFLIPEHQLYRQPNYGDGGDASQPQADEPEEFSAEAVRAAQW</sequence>
<dbReference type="KEGG" id="esj:SJ05684_c01690"/>
<gene>
    <name evidence="2" type="ORF">SJ05684_c01690</name>
</gene>
<feature type="region of interest" description="Disordered" evidence="1">
    <location>
        <begin position="22"/>
        <end position="54"/>
    </location>
</feature>